<dbReference type="RefSeq" id="WP_179445667.1">
    <property type="nucleotide sequence ID" value="NZ_JACBZS010000001.1"/>
</dbReference>
<dbReference type="InterPro" id="IPR007324">
    <property type="entry name" value="Sugar-bd_dom_put"/>
</dbReference>
<protein>
    <submittedName>
        <fullName evidence="6">DNA-binding transcriptional regulator LsrR (DeoR family)</fullName>
    </submittedName>
</protein>
<evidence type="ECO:0000256" key="2">
    <source>
        <dbReference type="ARBA" id="ARBA00023015"/>
    </source>
</evidence>
<proteinExistence type="inferred from homology"/>
<keyword evidence="3 6" id="KW-0238">DNA-binding</keyword>
<accession>A0A7Z0ILR5</accession>
<dbReference type="InterPro" id="IPR036388">
    <property type="entry name" value="WH-like_DNA-bd_sf"/>
</dbReference>
<dbReference type="SUPFAM" id="SSF100950">
    <property type="entry name" value="NagB/RpiA/CoA transferase-like"/>
    <property type="match status" value="1"/>
</dbReference>
<dbReference type="GO" id="GO:0030246">
    <property type="term" value="F:carbohydrate binding"/>
    <property type="evidence" value="ECO:0007669"/>
    <property type="project" value="InterPro"/>
</dbReference>
<dbReference type="Pfam" id="PF04198">
    <property type="entry name" value="Sugar-bind"/>
    <property type="match status" value="1"/>
</dbReference>
<keyword evidence="4" id="KW-0804">Transcription</keyword>
<keyword evidence="7" id="KW-1185">Reference proteome</keyword>
<organism evidence="6 7">
    <name type="scientific">Naumannella cuiyingiana</name>
    <dbReference type="NCBI Taxonomy" id="1347891"/>
    <lineage>
        <taxon>Bacteria</taxon>
        <taxon>Bacillati</taxon>
        <taxon>Actinomycetota</taxon>
        <taxon>Actinomycetes</taxon>
        <taxon>Propionibacteriales</taxon>
        <taxon>Propionibacteriaceae</taxon>
        <taxon>Naumannella</taxon>
    </lineage>
</organism>
<dbReference type="EMBL" id="JACBZS010000001">
    <property type="protein sequence ID" value="NYI71900.1"/>
    <property type="molecule type" value="Genomic_DNA"/>
</dbReference>
<dbReference type="Proteomes" id="UP000527616">
    <property type="component" value="Unassembled WGS sequence"/>
</dbReference>
<keyword evidence="2" id="KW-0805">Transcription regulation</keyword>
<evidence type="ECO:0000259" key="5">
    <source>
        <dbReference type="Pfam" id="PF04198"/>
    </source>
</evidence>
<dbReference type="Gene3D" id="1.10.10.10">
    <property type="entry name" value="Winged helix-like DNA-binding domain superfamily/Winged helix DNA-binding domain"/>
    <property type="match status" value="1"/>
</dbReference>
<feature type="domain" description="Sugar-binding" evidence="5">
    <location>
        <begin position="58"/>
        <end position="310"/>
    </location>
</feature>
<dbReference type="PANTHER" id="PTHR34294">
    <property type="entry name" value="TRANSCRIPTIONAL REGULATOR-RELATED"/>
    <property type="match status" value="1"/>
</dbReference>
<dbReference type="AlphaFoldDB" id="A0A7Z0ILR5"/>
<dbReference type="InterPro" id="IPR037171">
    <property type="entry name" value="NagB/RpiA_transferase-like"/>
</dbReference>
<evidence type="ECO:0000256" key="4">
    <source>
        <dbReference type="ARBA" id="ARBA00023163"/>
    </source>
</evidence>
<dbReference type="GO" id="GO:0003677">
    <property type="term" value="F:DNA binding"/>
    <property type="evidence" value="ECO:0007669"/>
    <property type="project" value="UniProtKB-KW"/>
</dbReference>
<dbReference type="Gene3D" id="3.40.50.1360">
    <property type="match status" value="1"/>
</dbReference>
<sequence length="318" mass="33686">MSRERVLLLLRVARHYYEFGWDQARIAEVEGVSRPTVSRLLAEARRRGIVRIEIGHPSERAIELEERLARRYALSGGARVAAVDPGAPLNSALGQVLGEILQECVADDSVIAASTGGTVSELIEELPSWHRPGVVVVQMIGLLDQANPIMDGSDIARRLARAFGGTHRVLPAPLIVSDARVAGGLRRESAVATALALGSRADVAVVGIGATGSGRTNIFDGLLAPAEEAEIAELGAVGHILGRHFDADGRFLDHPIHQRLMAVSAERLSEIPCVIAAAYGPQKVRAITAALSAGWVDWLITDADTASTLVDAEPPAPA</sequence>
<evidence type="ECO:0000256" key="1">
    <source>
        <dbReference type="ARBA" id="ARBA00010466"/>
    </source>
</evidence>
<comment type="similarity">
    <text evidence="1">Belongs to the SorC transcriptional regulatory family.</text>
</comment>
<reference evidence="6 7" key="1">
    <citation type="submission" date="2020-07" db="EMBL/GenBank/DDBJ databases">
        <title>Sequencing the genomes of 1000 actinobacteria strains.</title>
        <authorList>
            <person name="Klenk H.-P."/>
        </authorList>
    </citation>
    <scope>NUCLEOTIDE SEQUENCE [LARGE SCALE GENOMIC DNA]</scope>
    <source>
        <strain evidence="6 7">DSM 103164</strain>
    </source>
</reference>
<name>A0A7Z0ILR5_9ACTN</name>
<comment type="caution">
    <text evidence="6">The sequence shown here is derived from an EMBL/GenBank/DDBJ whole genome shotgun (WGS) entry which is preliminary data.</text>
</comment>
<dbReference type="InterPro" id="IPR051054">
    <property type="entry name" value="SorC_transcr_regulators"/>
</dbReference>
<evidence type="ECO:0000313" key="6">
    <source>
        <dbReference type="EMBL" id="NYI71900.1"/>
    </source>
</evidence>
<evidence type="ECO:0000256" key="3">
    <source>
        <dbReference type="ARBA" id="ARBA00023125"/>
    </source>
</evidence>
<evidence type="ECO:0000313" key="7">
    <source>
        <dbReference type="Proteomes" id="UP000527616"/>
    </source>
</evidence>
<gene>
    <name evidence="6" type="ORF">GGQ54_002460</name>
</gene>
<dbReference type="PANTHER" id="PTHR34294:SF1">
    <property type="entry name" value="TRANSCRIPTIONAL REGULATOR LSRR"/>
    <property type="match status" value="1"/>
</dbReference>